<reference evidence="2 3" key="1">
    <citation type="journal article" date="2016" name="Mol. Biol. Evol.">
        <title>Comparative Genomics of Early-Diverging Mushroom-Forming Fungi Provides Insights into the Origins of Lignocellulose Decay Capabilities.</title>
        <authorList>
            <person name="Nagy L.G."/>
            <person name="Riley R."/>
            <person name="Tritt A."/>
            <person name="Adam C."/>
            <person name="Daum C."/>
            <person name="Floudas D."/>
            <person name="Sun H."/>
            <person name="Yadav J.S."/>
            <person name="Pangilinan J."/>
            <person name="Larsson K.H."/>
            <person name="Matsuura K."/>
            <person name="Barry K."/>
            <person name="Labutti K."/>
            <person name="Kuo R."/>
            <person name="Ohm R.A."/>
            <person name="Bhattacharya S.S."/>
            <person name="Shirouzu T."/>
            <person name="Yoshinaga Y."/>
            <person name="Martin F.M."/>
            <person name="Grigoriev I.V."/>
            <person name="Hibbett D.S."/>
        </authorList>
    </citation>
    <scope>NUCLEOTIDE SEQUENCE [LARGE SCALE GENOMIC DNA]</scope>
    <source>
        <strain evidence="2 3">HHB12029</strain>
    </source>
</reference>
<organism evidence="2 3">
    <name type="scientific">Exidia glandulosa HHB12029</name>
    <dbReference type="NCBI Taxonomy" id="1314781"/>
    <lineage>
        <taxon>Eukaryota</taxon>
        <taxon>Fungi</taxon>
        <taxon>Dikarya</taxon>
        <taxon>Basidiomycota</taxon>
        <taxon>Agaricomycotina</taxon>
        <taxon>Agaricomycetes</taxon>
        <taxon>Auriculariales</taxon>
        <taxon>Exidiaceae</taxon>
        <taxon>Exidia</taxon>
    </lineage>
</organism>
<proteinExistence type="predicted"/>
<dbReference type="EMBL" id="KV426203">
    <property type="protein sequence ID" value="KZV84980.1"/>
    <property type="molecule type" value="Genomic_DNA"/>
</dbReference>
<evidence type="ECO:0000256" key="1">
    <source>
        <dbReference type="SAM" id="MobiDB-lite"/>
    </source>
</evidence>
<dbReference type="AlphaFoldDB" id="A0A165DNF7"/>
<evidence type="ECO:0000313" key="2">
    <source>
        <dbReference type="EMBL" id="KZV84980.1"/>
    </source>
</evidence>
<protein>
    <submittedName>
        <fullName evidence="2">Uncharacterized protein</fullName>
    </submittedName>
</protein>
<gene>
    <name evidence="2" type="ORF">EXIGLDRAFT_269025</name>
</gene>
<keyword evidence="3" id="KW-1185">Reference proteome</keyword>
<sequence>MQRYFSLGPHVQNKYALDFVWCAVQRQVSNARRARDFARRHYQIKISVRYGIRALGLASRDASDAVTIAVSPNRDGVNIKRPPSAARAIRLFGAVDISPERHAHDQVARSRPTSRQVPTTPRACQTTSPSHEATSNTPWRAVFASRASPY</sequence>
<name>A0A165DNF7_EXIGL</name>
<dbReference type="InParanoid" id="A0A165DNF7"/>
<dbReference type="Proteomes" id="UP000077266">
    <property type="component" value="Unassembled WGS sequence"/>
</dbReference>
<feature type="compositionally biased region" description="Polar residues" evidence="1">
    <location>
        <begin position="111"/>
        <end position="138"/>
    </location>
</feature>
<accession>A0A165DNF7</accession>
<evidence type="ECO:0000313" key="3">
    <source>
        <dbReference type="Proteomes" id="UP000077266"/>
    </source>
</evidence>
<feature type="region of interest" description="Disordered" evidence="1">
    <location>
        <begin position="100"/>
        <end position="139"/>
    </location>
</feature>